<evidence type="ECO:0000313" key="3">
    <source>
        <dbReference type="Proteomes" id="UP000305067"/>
    </source>
</evidence>
<feature type="region of interest" description="Disordered" evidence="1">
    <location>
        <begin position="89"/>
        <end position="137"/>
    </location>
</feature>
<gene>
    <name evidence="2" type="ORF">BDV98DRAFT_598832</name>
</gene>
<name>A0A5C3PZD5_9AGAR</name>
<protein>
    <submittedName>
        <fullName evidence="2">Uncharacterized protein</fullName>
    </submittedName>
</protein>
<evidence type="ECO:0000256" key="1">
    <source>
        <dbReference type="SAM" id="MobiDB-lite"/>
    </source>
</evidence>
<dbReference type="Proteomes" id="UP000305067">
    <property type="component" value="Unassembled WGS sequence"/>
</dbReference>
<keyword evidence="3" id="KW-1185">Reference proteome</keyword>
<dbReference type="AlphaFoldDB" id="A0A5C3PZD5"/>
<dbReference type="EMBL" id="ML178903">
    <property type="protein sequence ID" value="TFK95214.1"/>
    <property type="molecule type" value="Genomic_DNA"/>
</dbReference>
<organism evidence="2 3">
    <name type="scientific">Pterulicium gracile</name>
    <dbReference type="NCBI Taxonomy" id="1884261"/>
    <lineage>
        <taxon>Eukaryota</taxon>
        <taxon>Fungi</taxon>
        <taxon>Dikarya</taxon>
        <taxon>Basidiomycota</taxon>
        <taxon>Agaricomycotina</taxon>
        <taxon>Agaricomycetes</taxon>
        <taxon>Agaricomycetidae</taxon>
        <taxon>Agaricales</taxon>
        <taxon>Pleurotineae</taxon>
        <taxon>Pterulaceae</taxon>
        <taxon>Pterulicium</taxon>
    </lineage>
</organism>
<feature type="compositionally biased region" description="Polar residues" evidence="1">
    <location>
        <begin position="89"/>
        <end position="104"/>
    </location>
</feature>
<proteinExistence type="predicted"/>
<accession>A0A5C3PZD5</accession>
<reference evidence="2 3" key="1">
    <citation type="journal article" date="2019" name="Nat. Ecol. Evol.">
        <title>Megaphylogeny resolves global patterns of mushroom evolution.</title>
        <authorList>
            <person name="Varga T."/>
            <person name="Krizsan K."/>
            <person name="Foldi C."/>
            <person name="Dima B."/>
            <person name="Sanchez-Garcia M."/>
            <person name="Sanchez-Ramirez S."/>
            <person name="Szollosi G.J."/>
            <person name="Szarkandi J.G."/>
            <person name="Papp V."/>
            <person name="Albert L."/>
            <person name="Andreopoulos W."/>
            <person name="Angelini C."/>
            <person name="Antonin V."/>
            <person name="Barry K.W."/>
            <person name="Bougher N.L."/>
            <person name="Buchanan P."/>
            <person name="Buyck B."/>
            <person name="Bense V."/>
            <person name="Catcheside P."/>
            <person name="Chovatia M."/>
            <person name="Cooper J."/>
            <person name="Damon W."/>
            <person name="Desjardin D."/>
            <person name="Finy P."/>
            <person name="Geml J."/>
            <person name="Haridas S."/>
            <person name="Hughes K."/>
            <person name="Justo A."/>
            <person name="Karasinski D."/>
            <person name="Kautmanova I."/>
            <person name="Kiss B."/>
            <person name="Kocsube S."/>
            <person name="Kotiranta H."/>
            <person name="LaButti K.M."/>
            <person name="Lechner B.E."/>
            <person name="Liimatainen K."/>
            <person name="Lipzen A."/>
            <person name="Lukacs Z."/>
            <person name="Mihaltcheva S."/>
            <person name="Morgado L.N."/>
            <person name="Niskanen T."/>
            <person name="Noordeloos M.E."/>
            <person name="Ohm R.A."/>
            <person name="Ortiz-Santana B."/>
            <person name="Ovrebo C."/>
            <person name="Racz N."/>
            <person name="Riley R."/>
            <person name="Savchenko A."/>
            <person name="Shiryaev A."/>
            <person name="Soop K."/>
            <person name="Spirin V."/>
            <person name="Szebenyi C."/>
            <person name="Tomsovsky M."/>
            <person name="Tulloss R.E."/>
            <person name="Uehling J."/>
            <person name="Grigoriev I.V."/>
            <person name="Vagvolgyi C."/>
            <person name="Papp T."/>
            <person name="Martin F.M."/>
            <person name="Miettinen O."/>
            <person name="Hibbett D.S."/>
            <person name="Nagy L.G."/>
        </authorList>
    </citation>
    <scope>NUCLEOTIDE SEQUENCE [LARGE SCALE GENOMIC DNA]</scope>
    <source>
        <strain evidence="2 3">CBS 309.79</strain>
    </source>
</reference>
<feature type="compositionally biased region" description="Basic and acidic residues" evidence="1">
    <location>
        <begin position="105"/>
        <end position="130"/>
    </location>
</feature>
<evidence type="ECO:0000313" key="2">
    <source>
        <dbReference type="EMBL" id="TFK95214.1"/>
    </source>
</evidence>
<feature type="region of interest" description="Disordered" evidence="1">
    <location>
        <begin position="1"/>
        <end position="24"/>
    </location>
</feature>
<sequence length="280" mass="30049">MQSPTSLTPPLFPATPSRHKAHTPKSSSTLIAFYSEISSTIISPGSALTPSCLVEQQQSFSMTYSPSHSFSHILPRSLARTGLLHSNELVSTVNRGKRTSNAQKSGKESGPDRKLAKSSAMDKKQAEKAQMKMGRPPNPVVLLKTVQAYIIIPKAPQFGTGSKRCNGSKALPPTTNSPLTLNLDNSLDKLCNCLANYLQVPSDHITQLSMKWGFVTTLKFASKATAAGLPLSTHAGLDALVHQAWSKKNPAGIIMFIYMNAPTASRPKSAHPWELSGSAA</sequence>